<keyword evidence="1" id="KW-0472">Membrane</keyword>
<dbReference type="AlphaFoldDB" id="A0A1V2R8M0"/>
<name>A0A1V2R8M0_9GAMM</name>
<reference evidence="3" key="1">
    <citation type="submission" date="2016-11" db="EMBL/GenBank/DDBJ databases">
        <authorList>
            <person name="Panda P."/>
            <person name="Visnovsky S."/>
            <person name="Pitman A."/>
        </authorList>
    </citation>
    <scope>NUCLEOTIDE SEQUENCE [LARGE SCALE GENOMIC DNA]</scope>
    <source>
        <strain evidence="3">ICMP 9972</strain>
    </source>
</reference>
<dbReference type="OrthoDB" id="6884671at2"/>
<comment type="caution">
    <text evidence="2">The sequence shown here is derived from an EMBL/GenBank/DDBJ whole genome shotgun (WGS) entry which is preliminary data.</text>
</comment>
<keyword evidence="1" id="KW-1133">Transmembrane helix</keyword>
<evidence type="ECO:0000313" key="2">
    <source>
        <dbReference type="EMBL" id="ONK08692.1"/>
    </source>
</evidence>
<feature type="transmembrane region" description="Helical" evidence="1">
    <location>
        <begin position="53"/>
        <end position="73"/>
    </location>
</feature>
<dbReference type="Proteomes" id="UP000189286">
    <property type="component" value="Unassembled WGS sequence"/>
</dbReference>
<sequence>MFRLYKKTITYLLSKDFLVILLVLSIMLPIFWYMLWASNLSRRTILIETLPDFTIYLTFGVVLGLIFAGRALYSRSAKKKLKHMIEMFLGGFVLGFLSIVNIFDVYVYLFPDDEIRYTSDYKIVFPGPPKGKTSRCEAGLWIRDAHTNQFKQLCTNRETLFKKRRQGMDELWITARINKLGTYIVDYRFTYK</sequence>
<organism evidence="2 3">
    <name type="scientific">Pectobacterium actinidiae</name>
    <dbReference type="NCBI Taxonomy" id="1507808"/>
    <lineage>
        <taxon>Bacteria</taxon>
        <taxon>Pseudomonadati</taxon>
        <taxon>Pseudomonadota</taxon>
        <taxon>Gammaproteobacteria</taxon>
        <taxon>Enterobacterales</taxon>
        <taxon>Pectobacteriaceae</taxon>
        <taxon>Pectobacterium</taxon>
    </lineage>
</organism>
<feature type="transmembrane region" description="Helical" evidence="1">
    <location>
        <begin position="85"/>
        <end position="109"/>
    </location>
</feature>
<accession>A0A1V2R8M0</accession>
<dbReference type="EMBL" id="MPUJ01000001">
    <property type="protein sequence ID" value="ONK08692.1"/>
    <property type="molecule type" value="Genomic_DNA"/>
</dbReference>
<feature type="transmembrane region" description="Helical" evidence="1">
    <location>
        <begin position="12"/>
        <end position="33"/>
    </location>
</feature>
<protein>
    <submittedName>
        <fullName evidence="2">Uncharacterized protein</fullName>
    </submittedName>
</protein>
<dbReference type="RefSeq" id="WP_039355524.1">
    <property type="nucleotide sequence ID" value="NZ_JRMH01000001.1"/>
</dbReference>
<gene>
    <name evidence="2" type="ORF">BSK71_00205</name>
</gene>
<keyword evidence="1" id="KW-0812">Transmembrane</keyword>
<evidence type="ECO:0000256" key="1">
    <source>
        <dbReference type="SAM" id="Phobius"/>
    </source>
</evidence>
<proteinExistence type="predicted"/>
<evidence type="ECO:0000313" key="3">
    <source>
        <dbReference type="Proteomes" id="UP000189286"/>
    </source>
</evidence>